<evidence type="ECO:0000259" key="2">
    <source>
        <dbReference type="PROSITE" id="PS51186"/>
    </source>
</evidence>
<proteinExistence type="predicted"/>
<feature type="domain" description="N-acetyltransferase" evidence="2">
    <location>
        <begin position="31"/>
        <end position="175"/>
    </location>
</feature>
<dbReference type="EMBL" id="QVIG01000001">
    <property type="protein sequence ID" value="RGD59016.1"/>
    <property type="molecule type" value="Genomic_DNA"/>
</dbReference>
<dbReference type="PANTHER" id="PTHR37817:SF1">
    <property type="entry name" value="N-ACETYLTRANSFERASE EIS"/>
    <property type="match status" value="1"/>
</dbReference>
<reference evidence="3 4" key="1">
    <citation type="submission" date="2018-08" db="EMBL/GenBank/DDBJ databases">
        <title>Diversity &amp; Physiological Properties of Lignin-Decomposing Actinobacteria from Soil.</title>
        <authorList>
            <person name="Roh S.G."/>
            <person name="Kim S.B."/>
        </authorList>
    </citation>
    <scope>NUCLEOTIDE SEQUENCE [LARGE SCALE GENOMIC DNA]</scope>
    <source>
        <strain evidence="3 4">MMS17-GH009</strain>
    </source>
</reference>
<dbReference type="PANTHER" id="PTHR37817">
    <property type="entry name" value="N-ACETYLTRANSFERASE EIS"/>
    <property type="match status" value="1"/>
</dbReference>
<evidence type="ECO:0000313" key="4">
    <source>
        <dbReference type="Proteomes" id="UP000263377"/>
    </source>
</evidence>
<evidence type="ECO:0000256" key="1">
    <source>
        <dbReference type="SAM" id="MobiDB-lite"/>
    </source>
</evidence>
<accession>A0A372ZSZ0</accession>
<dbReference type="InterPro" id="IPR051554">
    <property type="entry name" value="Acetyltransferase_Eis"/>
</dbReference>
<sequence length="199" mass="20924">MDDRFSPAPPLAGQPPAGQSPAEQPLVGAPVVERLAQYGRAEQAEILGPGDDPYGVAYTGLTFRPKEIHFGVRAADGRLVAHTGLVPLPLTVGGTDLAVMGVGGVCVAPDRRHGGLAQAVVGAALDHARTLGHRYALLFCRPPLAAFYRGLGFREVAEGVTVEQPEGRLAEMPLRTMWAPLAVGAGWPEGPVRLRSLPM</sequence>
<keyword evidence="3" id="KW-0808">Transferase</keyword>
<dbReference type="RefSeq" id="WP_079271778.1">
    <property type="nucleotide sequence ID" value="NZ_QVIG01000001.1"/>
</dbReference>
<dbReference type="SUPFAM" id="SSF55729">
    <property type="entry name" value="Acyl-CoA N-acyltransferases (Nat)"/>
    <property type="match status" value="1"/>
</dbReference>
<dbReference type="GO" id="GO:0030649">
    <property type="term" value="P:aminoglycoside antibiotic catabolic process"/>
    <property type="evidence" value="ECO:0007669"/>
    <property type="project" value="TreeGrafter"/>
</dbReference>
<keyword evidence="4" id="KW-1185">Reference proteome</keyword>
<comment type="caution">
    <text evidence="3">The sequence shown here is derived from an EMBL/GenBank/DDBJ whole genome shotgun (WGS) entry which is preliminary data.</text>
</comment>
<dbReference type="AlphaFoldDB" id="A0A372ZSZ0"/>
<organism evidence="3 4">
    <name type="scientific">Kitasatospora xanthocidica</name>
    <dbReference type="NCBI Taxonomy" id="83382"/>
    <lineage>
        <taxon>Bacteria</taxon>
        <taxon>Bacillati</taxon>
        <taxon>Actinomycetota</taxon>
        <taxon>Actinomycetes</taxon>
        <taxon>Kitasatosporales</taxon>
        <taxon>Streptomycetaceae</taxon>
        <taxon>Kitasatospora</taxon>
    </lineage>
</organism>
<gene>
    <name evidence="3" type="ORF">DR950_15630</name>
</gene>
<dbReference type="InterPro" id="IPR000182">
    <property type="entry name" value="GNAT_dom"/>
</dbReference>
<dbReference type="Proteomes" id="UP000263377">
    <property type="component" value="Unassembled WGS sequence"/>
</dbReference>
<protein>
    <submittedName>
        <fullName evidence="3">GNAT family N-acetyltransferase</fullName>
    </submittedName>
</protein>
<name>A0A372ZSZ0_9ACTN</name>
<feature type="compositionally biased region" description="Low complexity" evidence="1">
    <location>
        <begin position="14"/>
        <end position="25"/>
    </location>
</feature>
<dbReference type="InterPro" id="IPR016181">
    <property type="entry name" value="Acyl_CoA_acyltransferase"/>
</dbReference>
<dbReference type="CDD" id="cd04301">
    <property type="entry name" value="NAT_SF"/>
    <property type="match status" value="1"/>
</dbReference>
<dbReference type="Pfam" id="PF13527">
    <property type="entry name" value="Acetyltransf_9"/>
    <property type="match status" value="1"/>
</dbReference>
<evidence type="ECO:0000313" key="3">
    <source>
        <dbReference type="EMBL" id="RGD59016.1"/>
    </source>
</evidence>
<dbReference type="GO" id="GO:0034069">
    <property type="term" value="F:aminoglycoside N-acetyltransferase activity"/>
    <property type="evidence" value="ECO:0007669"/>
    <property type="project" value="TreeGrafter"/>
</dbReference>
<dbReference type="Gene3D" id="3.40.630.30">
    <property type="match status" value="1"/>
</dbReference>
<feature type="region of interest" description="Disordered" evidence="1">
    <location>
        <begin position="1"/>
        <end position="26"/>
    </location>
</feature>
<dbReference type="PROSITE" id="PS51186">
    <property type="entry name" value="GNAT"/>
    <property type="match status" value="1"/>
</dbReference>